<gene>
    <name evidence="1" type="ORF">ACOLOM_LOCUS13889</name>
</gene>
<accession>A0ACA9R1F3</accession>
<sequence length="143" mass="15655">GVVRRRPVPVAGGRLLNKSQKETNCNHNGRRIYCLMWKQIQGSRMATAASNEDSKFVFRIAGAGKKAKGAYGRDKATSSCFTPSPPSPFKQNPTPRFGTEKFIVQGDNLSAFATLSQPLIGLHTIKTRTSQLSSLILFSPTEK</sequence>
<dbReference type="Proteomes" id="UP000789525">
    <property type="component" value="Unassembled WGS sequence"/>
</dbReference>
<reference evidence="1" key="1">
    <citation type="submission" date="2021-06" db="EMBL/GenBank/DDBJ databases">
        <authorList>
            <person name="Kallberg Y."/>
            <person name="Tangrot J."/>
            <person name="Rosling A."/>
        </authorList>
    </citation>
    <scope>NUCLEOTIDE SEQUENCE</scope>
    <source>
        <strain evidence="1">CL356</strain>
    </source>
</reference>
<feature type="non-terminal residue" evidence="1">
    <location>
        <position position="1"/>
    </location>
</feature>
<proteinExistence type="predicted"/>
<comment type="caution">
    <text evidence="1">The sequence shown here is derived from an EMBL/GenBank/DDBJ whole genome shotgun (WGS) entry which is preliminary data.</text>
</comment>
<dbReference type="EMBL" id="CAJVPT010065961">
    <property type="protein sequence ID" value="CAG8772652.1"/>
    <property type="molecule type" value="Genomic_DNA"/>
</dbReference>
<keyword evidence="2" id="KW-1185">Reference proteome</keyword>
<evidence type="ECO:0000313" key="1">
    <source>
        <dbReference type="EMBL" id="CAG8772652.1"/>
    </source>
</evidence>
<evidence type="ECO:0000313" key="2">
    <source>
        <dbReference type="Proteomes" id="UP000789525"/>
    </source>
</evidence>
<feature type="non-terminal residue" evidence="1">
    <location>
        <position position="143"/>
    </location>
</feature>
<name>A0ACA9R1F3_9GLOM</name>
<protein>
    <submittedName>
        <fullName evidence="1">3928_t:CDS:1</fullName>
    </submittedName>
</protein>
<organism evidence="1 2">
    <name type="scientific">Acaulospora colombiana</name>
    <dbReference type="NCBI Taxonomy" id="27376"/>
    <lineage>
        <taxon>Eukaryota</taxon>
        <taxon>Fungi</taxon>
        <taxon>Fungi incertae sedis</taxon>
        <taxon>Mucoromycota</taxon>
        <taxon>Glomeromycotina</taxon>
        <taxon>Glomeromycetes</taxon>
        <taxon>Diversisporales</taxon>
        <taxon>Acaulosporaceae</taxon>
        <taxon>Acaulospora</taxon>
    </lineage>
</organism>